<keyword evidence="3 5" id="KW-0717">Septation</keyword>
<reference evidence="6 7" key="1">
    <citation type="journal article" date="2017" name="Front. Microbiol.">
        <title>Genome of Ca. Pandoraea novymonadis, an Endosymbiotic Bacterium of the Trypanosomatid Novymonas esmeraldas.</title>
        <authorList>
            <person name="Kostygov A.Y."/>
            <person name="Butenko A."/>
            <person name="Nenarokova A."/>
            <person name="Tashyreva D."/>
            <person name="Flegontov P."/>
            <person name="Lukes J."/>
            <person name="Yurchenko V."/>
        </authorList>
    </citation>
    <scope>NUCLEOTIDE SEQUENCE [LARGE SCALE GENOMIC DNA]</scope>
    <source>
        <strain evidence="6 7">E262</strain>
    </source>
</reference>
<dbReference type="Proteomes" id="UP000242660">
    <property type="component" value="Unassembled WGS sequence"/>
</dbReference>
<evidence type="ECO:0000313" key="6">
    <source>
        <dbReference type="EMBL" id="PSB92423.1"/>
    </source>
</evidence>
<dbReference type="HAMAP" id="MF_01092">
    <property type="entry name" value="ZapD"/>
    <property type="match status" value="1"/>
</dbReference>
<gene>
    <name evidence="5 6" type="primary">zapD</name>
    <name evidence="6" type="ORF">BZL35_00665</name>
</gene>
<dbReference type="RefSeq" id="WP_106182736.1">
    <property type="nucleotide sequence ID" value="NZ_MUHY01000001.1"/>
</dbReference>
<accession>A0ABX5FFC9</accession>
<keyword evidence="4 5" id="KW-0131">Cell cycle</keyword>
<evidence type="ECO:0000256" key="5">
    <source>
        <dbReference type="HAMAP-Rule" id="MF_01092"/>
    </source>
</evidence>
<evidence type="ECO:0000313" key="7">
    <source>
        <dbReference type="Proteomes" id="UP000242660"/>
    </source>
</evidence>
<evidence type="ECO:0000256" key="4">
    <source>
        <dbReference type="ARBA" id="ARBA00023306"/>
    </source>
</evidence>
<dbReference type="Pfam" id="PF07072">
    <property type="entry name" value="ZapD"/>
    <property type="match status" value="1"/>
</dbReference>
<dbReference type="PANTHER" id="PTHR39455">
    <property type="entry name" value="CELL DIVISION PROTEIN ZAPD"/>
    <property type="match status" value="1"/>
</dbReference>
<dbReference type="InterPro" id="IPR036268">
    <property type="entry name" value="ZapD_sf"/>
</dbReference>
<comment type="subunit">
    <text evidence="5">Interacts with FtsZ.</text>
</comment>
<evidence type="ECO:0000256" key="1">
    <source>
        <dbReference type="ARBA" id="ARBA00022490"/>
    </source>
</evidence>
<proteinExistence type="inferred from homology"/>
<dbReference type="InterPro" id="IPR027462">
    <property type="entry name" value="ZapD_C"/>
</dbReference>
<dbReference type="Gene3D" id="2.60.440.10">
    <property type="entry name" value="YacF-like domains"/>
    <property type="match status" value="1"/>
</dbReference>
<comment type="similarity">
    <text evidence="5">Belongs to the ZapD family.</text>
</comment>
<keyword evidence="7" id="KW-1185">Reference proteome</keyword>
<evidence type="ECO:0000256" key="3">
    <source>
        <dbReference type="ARBA" id="ARBA00023210"/>
    </source>
</evidence>
<sequence length="252" mass="29261">MILYEYPLNERIRTLLRLEELFQHFTFFIAQNQPLNHHTALIKLFEIADIAGRSDLKTDLIKELDRQRQGLETYRGNPNIQIDTLENLIEKIKRTLLDLNKIIGKLGHHLNDNEWLSSIRYRSVIPGGTCCFDLPAYYAWRHHPAEERREDIEKWIAPLLPLNDAITIILGLTRETGHISKVIAENGSYQKTLTGRVLYQLIQVQVTATLNVIPEASANKYMLWVRFTDQDGDMRPRRITSNVPFLLTLCSL</sequence>
<dbReference type="GO" id="GO:0051301">
    <property type="term" value="P:cell division"/>
    <property type="evidence" value="ECO:0007669"/>
    <property type="project" value="UniProtKB-KW"/>
</dbReference>
<dbReference type="SUPFAM" id="SSF160950">
    <property type="entry name" value="YacF-like"/>
    <property type="match status" value="1"/>
</dbReference>
<organism evidence="6 7">
    <name type="scientific">Candidatus Pandoraea novymonadis</name>
    <dbReference type="NCBI Taxonomy" id="1808959"/>
    <lineage>
        <taxon>Bacteria</taxon>
        <taxon>Pseudomonadati</taxon>
        <taxon>Pseudomonadota</taxon>
        <taxon>Betaproteobacteria</taxon>
        <taxon>Burkholderiales</taxon>
        <taxon>Burkholderiaceae</taxon>
        <taxon>Pandoraea</taxon>
    </lineage>
</organism>
<dbReference type="InterPro" id="IPR009777">
    <property type="entry name" value="ZapD"/>
</dbReference>
<dbReference type="Gene3D" id="1.10.3900.10">
    <property type="entry name" value="YacF-like"/>
    <property type="match status" value="1"/>
</dbReference>
<dbReference type="PANTHER" id="PTHR39455:SF1">
    <property type="entry name" value="CELL DIVISION PROTEIN ZAPD"/>
    <property type="match status" value="1"/>
</dbReference>
<protein>
    <recommendedName>
        <fullName evidence="5">Cell division protein ZapD</fullName>
    </recommendedName>
    <alternativeName>
        <fullName evidence="5">Z ring-associated protein D</fullName>
    </alternativeName>
</protein>
<comment type="caution">
    <text evidence="6">The sequence shown here is derived from an EMBL/GenBank/DDBJ whole genome shotgun (WGS) entry which is preliminary data.</text>
</comment>
<evidence type="ECO:0000256" key="2">
    <source>
        <dbReference type="ARBA" id="ARBA00022618"/>
    </source>
</evidence>
<dbReference type="NCBIfam" id="NF003656">
    <property type="entry name" value="PRK05287.1-4"/>
    <property type="match status" value="1"/>
</dbReference>
<comment type="function">
    <text evidence="5">Cell division factor that enhances FtsZ-ring assembly. Directly interacts with FtsZ and promotes bundling of FtsZ protofilaments, with a reduction in FtsZ GTPase activity.</text>
</comment>
<keyword evidence="2 5" id="KW-0132">Cell division</keyword>
<comment type="subcellular location">
    <subcellularLocation>
        <location evidence="5">Cytoplasm</location>
    </subcellularLocation>
    <text evidence="5">Localizes to mid-cell in an FtsZ-dependent manner.</text>
</comment>
<keyword evidence="1 5" id="KW-0963">Cytoplasm</keyword>
<dbReference type="EMBL" id="MUHY01000001">
    <property type="protein sequence ID" value="PSB92423.1"/>
    <property type="molecule type" value="Genomic_DNA"/>
</dbReference>
<name>A0ABX5FFC9_9BURK</name>